<dbReference type="InterPro" id="IPR001387">
    <property type="entry name" value="Cro/C1-type_HTH"/>
</dbReference>
<name>A0ABU8ALJ8_9ACTN</name>
<evidence type="ECO:0000313" key="3">
    <source>
        <dbReference type="Proteomes" id="UP001310290"/>
    </source>
</evidence>
<organism evidence="2 3">
    <name type="scientific">Streptomyces bottropensis</name>
    <dbReference type="NCBI Taxonomy" id="42235"/>
    <lineage>
        <taxon>Bacteria</taxon>
        <taxon>Bacillati</taxon>
        <taxon>Actinomycetota</taxon>
        <taxon>Actinomycetes</taxon>
        <taxon>Kitasatosporales</taxon>
        <taxon>Streptomycetaceae</taxon>
        <taxon>Streptomyces</taxon>
    </lineage>
</organism>
<dbReference type="PROSITE" id="PS50943">
    <property type="entry name" value="HTH_CROC1"/>
    <property type="match status" value="1"/>
</dbReference>
<dbReference type="CDD" id="cd00093">
    <property type="entry name" value="HTH_XRE"/>
    <property type="match status" value="1"/>
</dbReference>
<dbReference type="RefSeq" id="WP_334658744.1">
    <property type="nucleotide sequence ID" value="NZ_JARULZ010000001.1"/>
</dbReference>
<comment type="caution">
    <text evidence="2">The sequence shown here is derived from an EMBL/GenBank/DDBJ whole genome shotgun (WGS) entry which is preliminary data.</text>
</comment>
<dbReference type="Pfam" id="PF13560">
    <property type="entry name" value="HTH_31"/>
    <property type="match status" value="1"/>
</dbReference>
<dbReference type="SUPFAM" id="SSF47413">
    <property type="entry name" value="lambda repressor-like DNA-binding domains"/>
    <property type="match status" value="1"/>
</dbReference>
<dbReference type="Gene3D" id="1.10.260.40">
    <property type="entry name" value="lambda repressor-like DNA-binding domains"/>
    <property type="match status" value="1"/>
</dbReference>
<gene>
    <name evidence="2" type="ORF">QBA35_14510</name>
</gene>
<keyword evidence="3" id="KW-1185">Reference proteome</keyword>
<dbReference type="SMART" id="SM00530">
    <property type="entry name" value="HTH_XRE"/>
    <property type="match status" value="1"/>
</dbReference>
<reference evidence="2" key="1">
    <citation type="submission" date="2023-04" db="EMBL/GenBank/DDBJ databases">
        <title>Genomic diversity of scab-causing Streptomyces spp. in the province of Quebec, Canada.</title>
        <authorList>
            <person name="Biessy A."/>
            <person name="Cadieux M."/>
            <person name="Ciotola M."/>
            <person name="Filion M."/>
        </authorList>
    </citation>
    <scope>NUCLEOTIDE SEQUENCE</scope>
    <source>
        <strain evidence="2">B21-115</strain>
    </source>
</reference>
<dbReference type="EMBL" id="JARULZ010000001">
    <property type="protein sequence ID" value="MEH0634556.1"/>
    <property type="molecule type" value="Genomic_DNA"/>
</dbReference>
<sequence>MDLLDTAVTVRTWTTTLRIYPDRGAVQQERLRERELPMPKPKTLNPSESTRAMYGAELRHRRERAGLSQEELGAAMFVSGSFVGQLEAGVRRMQLEYAKSVDEILQTDGFFVRNLAAARQSPYRAHFADVVELEGVACTIKDWAPSSMPGLLQTPSYNRAVIRAYDPLVPEDVVEERISFRKARARIFDSPAPPLYWAILDEVIVRRQAGSAAVMAGQLLHVAGMIRGNRIIVQVLPISAGVHAGNAGIFKLMTFDDAPPMVYCQGSESGRLLDDPSVFARSALTYDLLGAAALSPDASLALIEQAAKEYKDADRTRSEDRDLA</sequence>
<dbReference type="Proteomes" id="UP001310290">
    <property type="component" value="Unassembled WGS sequence"/>
</dbReference>
<evidence type="ECO:0000259" key="1">
    <source>
        <dbReference type="PROSITE" id="PS50943"/>
    </source>
</evidence>
<proteinExistence type="predicted"/>
<accession>A0ABU8ALJ8</accession>
<evidence type="ECO:0000313" key="2">
    <source>
        <dbReference type="EMBL" id="MEH0634556.1"/>
    </source>
</evidence>
<protein>
    <submittedName>
        <fullName evidence="2">Helix-turn-helix transcriptional regulator</fullName>
    </submittedName>
</protein>
<dbReference type="Pfam" id="PF19054">
    <property type="entry name" value="DUF5753"/>
    <property type="match status" value="1"/>
</dbReference>
<dbReference type="InterPro" id="IPR043917">
    <property type="entry name" value="DUF5753"/>
</dbReference>
<dbReference type="InterPro" id="IPR010982">
    <property type="entry name" value="Lambda_DNA-bd_dom_sf"/>
</dbReference>
<feature type="domain" description="HTH cro/C1-type" evidence="1">
    <location>
        <begin position="58"/>
        <end position="110"/>
    </location>
</feature>